<dbReference type="InterPro" id="IPR045509">
    <property type="entry name" value="HD_assoc_2"/>
</dbReference>
<dbReference type="SMART" id="SM00471">
    <property type="entry name" value="HDc"/>
    <property type="match status" value="1"/>
</dbReference>
<evidence type="ECO:0000259" key="1">
    <source>
        <dbReference type="SMART" id="SM00471"/>
    </source>
</evidence>
<accession>A0A3B1CRW2</accession>
<dbReference type="EMBL" id="UOGF01000106">
    <property type="protein sequence ID" value="VAX33346.1"/>
    <property type="molecule type" value="Genomic_DNA"/>
</dbReference>
<dbReference type="InterPro" id="IPR003607">
    <property type="entry name" value="HD/PDEase_dom"/>
</dbReference>
<name>A0A3B1CRW2_9ZZZZ</name>
<dbReference type="PANTHER" id="PTHR11373:SF4">
    <property type="entry name" value="DEOXYNUCLEOSIDE TRIPHOSPHATE TRIPHOSPHOHYDROLASE SAMHD1"/>
    <property type="match status" value="1"/>
</dbReference>
<evidence type="ECO:0000313" key="2">
    <source>
        <dbReference type="EMBL" id="VAX33346.1"/>
    </source>
</evidence>
<gene>
    <name evidence="2" type="ORF">MNBD_NITROSPIRAE01-1890</name>
</gene>
<dbReference type="CDD" id="cd00077">
    <property type="entry name" value="HDc"/>
    <property type="match status" value="1"/>
</dbReference>
<dbReference type="AlphaFoldDB" id="A0A3B1CRW2"/>
<organism evidence="2">
    <name type="scientific">hydrothermal vent metagenome</name>
    <dbReference type="NCBI Taxonomy" id="652676"/>
    <lineage>
        <taxon>unclassified sequences</taxon>
        <taxon>metagenomes</taxon>
        <taxon>ecological metagenomes</taxon>
    </lineage>
</organism>
<feature type="domain" description="HD/PDEase" evidence="1">
    <location>
        <begin position="73"/>
        <end position="232"/>
    </location>
</feature>
<dbReference type="Pfam" id="PF19276">
    <property type="entry name" value="HD_assoc_2"/>
    <property type="match status" value="1"/>
</dbReference>
<sequence>MDDTRDIHFHRSREALYNGQSLLADPIHHYIPFTVPYESADEVTEKALIDSKWMQRLRYIYQLQSARWVYPSAEHSRFVHSIGAMHVAGRFAKHLYPSLKEVVPDAPSSAFIEALLRIAVLLHDVGHGPFCHFFDHNVLRGFGLTHEKLGQEIICQELGSLIQKIKRSPSGSFAPGESLDPKQVAFLIHKDRAYKTPKHYPRWLVILKPLLSGMFTADNFDYVLRDSFMCGISIGPVDINRLIHYSFFTPKGLTLHKSGLSALTMFLNARSFLYFNVYYHRTTRALDVHMRDIFHKTIKAVFPHNPVEHLASYADLTDWSLLLEVKSWRKTRSAVKRGLYQEWENILLRKVKWKMAYDTTLSPSETHSQPDIDPQTLTRNIRNFLPKTLKRIEFRVDIATQDPRPGDPLEMGDRQLFVYTPSTGDISKNALNEYVSPFPVSLSQCRIFALNHEHDAALSHAAEKALAKILKS</sequence>
<dbReference type="Gene3D" id="1.10.3210.10">
    <property type="entry name" value="Hypothetical protein af1432"/>
    <property type="match status" value="1"/>
</dbReference>
<dbReference type="GO" id="GO:0006203">
    <property type="term" value="P:dGTP catabolic process"/>
    <property type="evidence" value="ECO:0007669"/>
    <property type="project" value="TreeGrafter"/>
</dbReference>
<dbReference type="SUPFAM" id="SSF109604">
    <property type="entry name" value="HD-domain/PDEase-like"/>
    <property type="match status" value="1"/>
</dbReference>
<protein>
    <submittedName>
        <fullName evidence="2">DNTP triphosphohydrolase, broad substrate specificity</fullName>
    </submittedName>
</protein>
<keyword evidence="2" id="KW-0378">Hydrolase</keyword>
<dbReference type="InterPro" id="IPR050135">
    <property type="entry name" value="dGTPase-like"/>
</dbReference>
<dbReference type="GO" id="GO:0008832">
    <property type="term" value="F:dGTPase activity"/>
    <property type="evidence" value="ECO:0007669"/>
    <property type="project" value="TreeGrafter"/>
</dbReference>
<dbReference type="InterPro" id="IPR006674">
    <property type="entry name" value="HD_domain"/>
</dbReference>
<proteinExistence type="predicted"/>
<dbReference type="Pfam" id="PF01966">
    <property type="entry name" value="HD"/>
    <property type="match status" value="1"/>
</dbReference>
<dbReference type="PANTHER" id="PTHR11373">
    <property type="entry name" value="DEOXYNUCLEOSIDE TRIPHOSPHATE TRIPHOSPHOHYDROLASE"/>
    <property type="match status" value="1"/>
</dbReference>
<reference evidence="2" key="1">
    <citation type="submission" date="2018-06" db="EMBL/GenBank/DDBJ databases">
        <authorList>
            <person name="Zhirakovskaya E."/>
        </authorList>
    </citation>
    <scope>NUCLEOTIDE SEQUENCE</scope>
</reference>